<accession>A0A3E2H9L5</accession>
<dbReference type="Pfam" id="PF01494">
    <property type="entry name" value="FAD_binding_3"/>
    <property type="match status" value="1"/>
</dbReference>
<name>A0A3E2H9L5_SCYLI</name>
<dbReference type="InterPro" id="IPR050641">
    <property type="entry name" value="RIFMO-like"/>
</dbReference>
<dbReference type="GO" id="GO:0016709">
    <property type="term" value="F:oxidoreductase activity, acting on paired donors, with incorporation or reduction of molecular oxygen, NAD(P)H as one donor, and incorporation of one atom of oxygen"/>
    <property type="evidence" value="ECO:0007669"/>
    <property type="project" value="UniProtKB-ARBA"/>
</dbReference>
<dbReference type="EMBL" id="NCSJ02000116">
    <property type="protein sequence ID" value="RFU29832.1"/>
    <property type="molecule type" value="Genomic_DNA"/>
</dbReference>
<feature type="domain" description="FAD-binding" evidence="5">
    <location>
        <begin position="9"/>
        <end position="344"/>
    </location>
</feature>
<keyword evidence="2" id="KW-0285">Flavoprotein</keyword>
<dbReference type="PANTHER" id="PTHR43004">
    <property type="entry name" value="TRK SYSTEM POTASSIUM UPTAKE PROTEIN"/>
    <property type="match status" value="1"/>
</dbReference>
<protein>
    <recommendedName>
        <fullName evidence="5">FAD-binding domain-containing protein</fullName>
    </recommendedName>
</protein>
<dbReference type="OMA" id="QPPTYPI"/>
<dbReference type="Gene3D" id="3.30.70.2450">
    <property type="match status" value="1"/>
</dbReference>
<dbReference type="InterPro" id="IPR036188">
    <property type="entry name" value="FAD/NAD-bd_sf"/>
</dbReference>
<comment type="caution">
    <text evidence="6">The sequence shown here is derived from an EMBL/GenBank/DDBJ whole genome shotgun (WGS) entry which is preliminary data.</text>
</comment>
<dbReference type="GO" id="GO:0071949">
    <property type="term" value="F:FAD binding"/>
    <property type="evidence" value="ECO:0007669"/>
    <property type="project" value="InterPro"/>
</dbReference>
<evidence type="ECO:0000313" key="7">
    <source>
        <dbReference type="Proteomes" id="UP000258309"/>
    </source>
</evidence>
<keyword evidence="3" id="KW-0274">FAD</keyword>
<feature type="non-terminal residue" evidence="6">
    <location>
        <position position="1"/>
    </location>
</feature>
<reference evidence="6 7" key="1">
    <citation type="submission" date="2018-05" db="EMBL/GenBank/DDBJ databases">
        <title>Draft genome sequence of Scytalidium lignicola DSM 105466, a ubiquitous saprotrophic fungus.</title>
        <authorList>
            <person name="Buettner E."/>
            <person name="Gebauer A.M."/>
            <person name="Hofrichter M."/>
            <person name="Liers C."/>
            <person name="Kellner H."/>
        </authorList>
    </citation>
    <scope>NUCLEOTIDE SEQUENCE [LARGE SCALE GENOMIC DNA]</scope>
    <source>
        <strain evidence="6 7">DSM 105466</strain>
    </source>
</reference>
<evidence type="ECO:0000256" key="3">
    <source>
        <dbReference type="ARBA" id="ARBA00022827"/>
    </source>
</evidence>
<proteinExistence type="predicted"/>
<keyword evidence="7" id="KW-1185">Reference proteome</keyword>
<evidence type="ECO:0000313" key="6">
    <source>
        <dbReference type="EMBL" id="RFU29832.1"/>
    </source>
</evidence>
<keyword evidence="4" id="KW-0560">Oxidoreductase</keyword>
<feature type="non-terminal residue" evidence="6">
    <location>
        <position position="450"/>
    </location>
</feature>
<evidence type="ECO:0000259" key="5">
    <source>
        <dbReference type="Pfam" id="PF01494"/>
    </source>
</evidence>
<organism evidence="6 7">
    <name type="scientific">Scytalidium lignicola</name>
    <name type="common">Hyphomycete</name>
    <dbReference type="NCBI Taxonomy" id="5539"/>
    <lineage>
        <taxon>Eukaryota</taxon>
        <taxon>Fungi</taxon>
        <taxon>Dikarya</taxon>
        <taxon>Ascomycota</taxon>
        <taxon>Pezizomycotina</taxon>
        <taxon>Leotiomycetes</taxon>
        <taxon>Leotiomycetes incertae sedis</taxon>
        <taxon>Scytalidium</taxon>
    </lineage>
</organism>
<evidence type="ECO:0000256" key="4">
    <source>
        <dbReference type="ARBA" id="ARBA00023002"/>
    </source>
</evidence>
<evidence type="ECO:0000256" key="2">
    <source>
        <dbReference type="ARBA" id="ARBA00022630"/>
    </source>
</evidence>
<dbReference type="STRING" id="5539.A0A3E2H9L5"/>
<sequence length="450" mass="50293">MGSVGANHYSVVVAGAGPVGLTTAINMARLGVKVLIIERGEEIDQSPRAGSYQPCAMAELEETGTLDDVKKESVINNILTFWTSDGPNKKRLAYVEKMEGGKIFPAGINCPQPVLAGIMLKHLLSKYSSEVRFSQRLETLEQDDSQVRITCRNPLTEEITAYTCDWLVGSDGAGSTTRKLLGISFDGFTWPKEEFVASNVRYDFPKHGFTTANMVCHPVHWAVITILDKTGLWRCAFGCKPGMTNEQIRAELDEHYRHIFPGWPGDGYELVELNRYKPHQRCASKFRKGRCILAGDAAHSNNPIGGLGLTTGLLDAGPLGRALGAVVNGKAPETILDICAEARRTKWLTFTNGFSIENKRIIQLGGYSEDIYGIWKIDEVAKQHGMGKWIDTAILEKKEADEAFFKSLEDKEAQLQSRMKQWEITMDPRWMEEYEDPEVVRYRISLRPEI</sequence>
<dbReference type="OrthoDB" id="2096480at2759"/>
<dbReference type="Proteomes" id="UP000258309">
    <property type="component" value="Unassembled WGS sequence"/>
</dbReference>
<dbReference type="AlphaFoldDB" id="A0A3E2H9L5"/>
<gene>
    <name evidence="6" type="ORF">B7463_g6491</name>
</gene>
<evidence type="ECO:0000256" key="1">
    <source>
        <dbReference type="ARBA" id="ARBA00001974"/>
    </source>
</evidence>
<dbReference type="SUPFAM" id="SSF51905">
    <property type="entry name" value="FAD/NAD(P)-binding domain"/>
    <property type="match status" value="1"/>
</dbReference>
<dbReference type="InterPro" id="IPR002938">
    <property type="entry name" value="FAD-bd"/>
</dbReference>
<dbReference type="PANTHER" id="PTHR43004:SF19">
    <property type="entry name" value="BINDING MONOOXYGENASE, PUTATIVE (JCVI)-RELATED"/>
    <property type="match status" value="1"/>
</dbReference>
<dbReference type="PRINTS" id="PR00420">
    <property type="entry name" value="RNGMNOXGNASE"/>
</dbReference>
<dbReference type="Gene3D" id="3.50.50.60">
    <property type="entry name" value="FAD/NAD(P)-binding domain"/>
    <property type="match status" value="1"/>
</dbReference>
<comment type="cofactor">
    <cofactor evidence="1">
        <name>FAD</name>
        <dbReference type="ChEBI" id="CHEBI:57692"/>
    </cofactor>
</comment>